<keyword evidence="5" id="KW-0812">Transmembrane</keyword>
<evidence type="ECO:0000256" key="5">
    <source>
        <dbReference type="ARBA" id="ARBA00022692"/>
    </source>
</evidence>
<keyword evidence="8" id="KW-0811">Translocation</keyword>
<evidence type="ECO:0000256" key="2">
    <source>
        <dbReference type="ARBA" id="ARBA00006742"/>
    </source>
</evidence>
<dbReference type="Pfam" id="PF02699">
    <property type="entry name" value="YajC"/>
    <property type="match status" value="1"/>
</dbReference>
<gene>
    <name evidence="10" type="primary">yajC</name>
    <name evidence="10" type="ORF">HRU87_03475</name>
</gene>
<evidence type="ECO:0000256" key="9">
    <source>
        <dbReference type="ARBA" id="ARBA00023136"/>
    </source>
</evidence>
<accession>A0A7D4UDB8</accession>
<keyword evidence="6" id="KW-0653">Protein transport</keyword>
<comment type="subcellular location">
    <subcellularLocation>
        <location evidence="1">Cell membrane</location>
        <topology evidence="1">Single-pass membrane protein</topology>
    </subcellularLocation>
</comment>
<dbReference type="SMART" id="SM01323">
    <property type="entry name" value="YajC"/>
    <property type="match status" value="1"/>
</dbReference>
<dbReference type="InterPro" id="IPR003849">
    <property type="entry name" value="Preprotein_translocase_YajC"/>
</dbReference>
<dbReference type="PANTHER" id="PTHR33909:SF1">
    <property type="entry name" value="SEC TRANSLOCON ACCESSORY COMPLEX SUBUNIT YAJC"/>
    <property type="match status" value="1"/>
</dbReference>
<dbReference type="EMBL" id="CP054056">
    <property type="protein sequence ID" value="QKJ25254.1"/>
    <property type="molecule type" value="Genomic_DNA"/>
</dbReference>
<organism evidence="10 11">
    <name type="scientific">Aquiluna borgnonia</name>
    <dbReference type="NCBI Taxonomy" id="2499157"/>
    <lineage>
        <taxon>Bacteria</taxon>
        <taxon>Bacillati</taxon>
        <taxon>Actinomycetota</taxon>
        <taxon>Actinomycetes</taxon>
        <taxon>Micrococcales</taxon>
        <taxon>Microbacteriaceae</taxon>
        <taxon>Luna cluster</taxon>
        <taxon>Luna-1 subcluster</taxon>
        <taxon>Aquiluna</taxon>
    </lineage>
</organism>
<evidence type="ECO:0000256" key="6">
    <source>
        <dbReference type="ARBA" id="ARBA00022927"/>
    </source>
</evidence>
<comment type="similarity">
    <text evidence="2">Belongs to the YajC family.</text>
</comment>
<dbReference type="AlphaFoldDB" id="A0A7D4UDB8"/>
<protein>
    <submittedName>
        <fullName evidence="10">Preprotein translocase subunit YajC</fullName>
    </submittedName>
</protein>
<evidence type="ECO:0000256" key="7">
    <source>
        <dbReference type="ARBA" id="ARBA00022989"/>
    </source>
</evidence>
<dbReference type="Proteomes" id="UP000501003">
    <property type="component" value="Chromosome"/>
</dbReference>
<dbReference type="RefSeq" id="WP_173493551.1">
    <property type="nucleotide sequence ID" value="NZ_CP054056.1"/>
</dbReference>
<evidence type="ECO:0000256" key="1">
    <source>
        <dbReference type="ARBA" id="ARBA00004162"/>
    </source>
</evidence>
<evidence type="ECO:0000313" key="11">
    <source>
        <dbReference type="Proteomes" id="UP000501003"/>
    </source>
</evidence>
<keyword evidence="11" id="KW-1185">Reference proteome</keyword>
<keyword evidence="9" id="KW-0472">Membrane</keyword>
<dbReference type="NCBIfam" id="TIGR00739">
    <property type="entry name" value="yajC"/>
    <property type="match status" value="1"/>
</dbReference>
<evidence type="ECO:0000256" key="8">
    <source>
        <dbReference type="ARBA" id="ARBA00023010"/>
    </source>
</evidence>
<proteinExistence type="inferred from homology"/>
<evidence type="ECO:0000313" key="10">
    <source>
        <dbReference type="EMBL" id="QKJ25254.1"/>
    </source>
</evidence>
<name>A0A7D4UDB8_9MICO</name>
<reference evidence="10 11" key="1">
    <citation type="submission" date="2020-05" db="EMBL/GenBank/DDBJ databases">
        <title>Aquirufa sp. strain 15G-AUS-rot a new Aquirufa species.</title>
        <authorList>
            <person name="Pitt A."/>
            <person name="Hahn M.W."/>
        </authorList>
    </citation>
    <scope>NUCLEOTIDE SEQUENCE [LARGE SCALE GENOMIC DNA]</scope>
    <source>
        <strain evidence="10 11">15G-AUS-rot</strain>
    </source>
</reference>
<keyword evidence="7" id="KW-1133">Transmembrane helix</keyword>
<evidence type="ECO:0000256" key="3">
    <source>
        <dbReference type="ARBA" id="ARBA00022448"/>
    </source>
</evidence>
<keyword evidence="4" id="KW-1003">Cell membrane</keyword>
<dbReference type="PANTHER" id="PTHR33909">
    <property type="entry name" value="SEC TRANSLOCON ACCESSORY COMPLEX SUBUNIT YAJC"/>
    <property type="match status" value="1"/>
</dbReference>
<dbReference type="GO" id="GO:0015031">
    <property type="term" value="P:protein transport"/>
    <property type="evidence" value="ECO:0007669"/>
    <property type="project" value="UniProtKB-KW"/>
</dbReference>
<dbReference type="GO" id="GO:0005886">
    <property type="term" value="C:plasma membrane"/>
    <property type="evidence" value="ECO:0007669"/>
    <property type="project" value="UniProtKB-SubCell"/>
</dbReference>
<sequence>MDYILLGVLAVMILLLVQQNRKRKKDAETLLSSLEVGSEIILHSGIKGVITEISGDDLVVESTPKTKLRVVKQAVRGVVPTPAEGN</sequence>
<keyword evidence="3" id="KW-0813">Transport</keyword>
<dbReference type="KEGG" id="aqg:HRU87_03475"/>
<evidence type="ECO:0000256" key="4">
    <source>
        <dbReference type="ARBA" id="ARBA00022475"/>
    </source>
</evidence>